<evidence type="ECO:0008006" key="7">
    <source>
        <dbReference type="Google" id="ProtNLM"/>
    </source>
</evidence>
<dbReference type="PANTHER" id="PTHR19848">
    <property type="entry name" value="WD40 REPEAT PROTEIN"/>
    <property type="match status" value="1"/>
</dbReference>
<dbReference type="SUPFAM" id="SSF50978">
    <property type="entry name" value="WD40 repeat-like"/>
    <property type="match status" value="1"/>
</dbReference>
<feature type="repeat" description="WD" evidence="3">
    <location>
        <begin position="17"/>
        <end position="51"/>
    </location>
</feature>
<feature type="compositionally biased region" description="Acidic residues" evidence="4">
    <location>
        <begin position="384"/>
        <end position="407"/>
    </location>
</feature>
<dbReference type="InterPro" id="IPR015943">
    <property type="entry name" value="WD40/YVTN_repeat-like_dom_sf"/>
</dbReference>
<evidence type="ECO:0000256" key="4">
    <source>
        <dbReference type="SAM" id="MobiDB-lite"/>
    </source>
</evidence>
<dbReference type="Proteomes" id="UP001286313">
    <property type="component" value="Unassembled WGS sequence"/>
</dbReference>
<feature type="repeat" description="WD" evidence="3">
    <location>
        <begin position="347"/>
        <end position="386"/>
    </location>
</feature>
<comment type="caution">
    <text evidence="5">The sequence shown here is derived from an EMBL/GenBank/DDBJ whole genome shotgun (WGS) entry which is preliminary data.</text>
</comment>
<dbReference type="CDD" id="cd00200">
    <property type="entry name" value="WD40"/>
    <property type="match status" value="1"/>
</dbReference>
<gene>
    <name evidence="5" type="ORF">Pcinc_002297</name>
</gene>
<keyword evidence="6" id="KW-1185">Reference proteome</keyword>
<accession>A0AAE1GL75</accession>
<evidence type="ECO:0000256" key="1">
    <source>
        <dbReference type="ARBA" id="ARBA00022574"/>
    </source>
</evidence>
<dbReference type="InterPro" id="IPR020472">
    <property type="entry name" value="WD40_PAC1"/>
</dbReference>
<dbReference type="PRINTS" id="PR00320">
    <property type="entry name" value="GPROTEINBRPT"/>
</dbReference>
<dbReference type="Gene3D" id="2.130.10.10">
    <property type="entry name" value="YVTN repeat-like/Quinoprotein amine dehydrogenase"/>
    <property type="match status" value="2"/>
</dbReference>
<protein>
    <recommendedName>
        <fullName evidence="7">WD repeat-containing protein 86</fullName>
    </recommendedName>
</protein>
<dbReference type="Pfam" id="PF00400">
    <property type="entry name" value="WD40"/>
    <property type="match status" value="6"/>
</dbReference>
<organism evidence="5 6">
    <name type="scientific">Petrolisthes cinctipes</name>
    <name type="common">Flat porcelain crab</name>
    <dbReference type="NCBI Taxonomy" id="88211"/>
    <lineage>
        <taxon>Eukaryota</taxon>
        <taxon>Metazoa</taxon>
        <taxon>Ecdysozoa</taxon>
        <taxon>Arthropoda</taxon>
        <taxon>Crustacea</taxon>
        <taxon>Multicrustacea</taxon>
        <taxon>Malacostraca</taxon>
        <taxon>Eumalacostraca</taxon>
        <taxon>Eucarida</taxon>
        <taxon>Decapoda</taxon>
        <taxon>Pleocyemata</taxon>
        <taxon>Anomura</taxon>
        <taxon>Galatheoidea</taxon>
        <taxon>Porcellanidae</taxon>
        <taxon>Petrolisthes</taxon>
    </lineage>
</organism>
<evidence type="ECO:0000256" key="3">
    <source>
        <dbReference type="PROSITE-ProRule" id="PRU00221"/>
    </source>
</evidence>
<dbReference type="SMART" id="SM00320">
    <property type="entry name" value="WD40"/>
    <property type="match status" value="8"/>
</dbReference>
<dbReference type="AlphaFoldDB" id="A0AAE1GL75"/>
<proteinExistence type="predicted"/>
<dbReference type="InterPro" id="IPR001680">
    <property type="entry name" value="WD40_rpt"/>
</dbReference>
<reference evidence="5" key="1">
    <citation type="submission" date="2023-10" db="EMBL/GenBank/DDBJ databases">
        <title>Genome assemblies of two species of porcelain crab, Petrolisthes cinctipes and Petrolisthes manimaculis (Anomura: Porcellanidae).</title>
        <authorList>
            <person name="Angst P."/>
        </authorList>
    </citation>
    <scope>NUCLEOTIDE SEQUENCE</scope>
    <source>
        <strain evidence="5">PB745_01</strain>
        <tissue evidence="5">Gill</tissue>
    </source>
</reference>
<dbReference type="InterPro" id="IPR036322">
    <property type="entry name" value="WD40_repeat_dom_sf"/>
</dbReference>
<dbReference type="PROSITE" id="PS50294">
    <property type="entry name" value="WD_REPEATS_REGION"/>
    <property type="match status" value="3"/>
</dbReference>
<keyword evidence="1 3" id="KW-0853">WD repeat</keyword>
<evidence type="ECO:0000313" key="5">
    <source>
        <dbReference type="EMBL" id="KAK3893900.1"/>
    </source>
</evidence>
<feature type="repeat" description="WD" evidence="3">
    <location>
        <begin position="61"/>
        <end position="100"/>
    </location>
</feature>
<dbReference type="PROSITE" id="PS50082">
    <property type="entry name" value="WD_REPEATS_2"/>
    <property type="match status" value="5"/>
</dbReference>
<evidence type="ECO:0000313" key="6">
    <source>
        <dbReference type="Proteomes" id="UP001286313"/>
    </source>
</evidence>
<feature type="repeat" description="WD" evidence="3">
    <location>
        <begin position="150"/>
        <end position="202"/>
    </location>
</feature>
<evidence type="ECO:0000256" key="2">
    <source>
        <dbReference type="ARBA" id="ARBA00022737"/>
    </source>
</evidence>
<keyword evidence="2" id="KW-0677">Repeat</keyword>
<feature type="repeat" description="WD" evidence="3">
    <location>
        <begin position="203"/>
        <end position="244"/>
    </location>
</feature>
<feature type="region of interest" description="Disordered" evidence="4">
    <location>
        <begin position="380"/>
        <end position="407"/>
    </location>
</feature>
<dbReference type="InterPro" id="IPR019775">
    <property type="entry name" value="WD40_repeat_CS"/>
</dbReference>
<sequence length="407" mass="45179">MGATGSKEIRRFPRETQCDHNGGVNCMAAAEDHSLLATGSEDKTARVWDISQDKIECIGIIKGHTSYITCITIHDTYVITGSADNTVRKWDAISCNCLYTYTGHECRVTRLLCTGEYVASSSMDSTVRAWHIDEEILDLIPESQACIGVFEGHERGVCTLAVVPSEVEGEGQEVGKGDLIITGSLDSTARTWDFTTKKMIKKFVGHTNCVTCLAVDSSASLLYTGSSDKTVRCWDLHSAVCYSVMQAHQSHVVCLLALKKLLYSGDGSGMVQVWELKPRETYLAHYNAQRKTFTRYQPKLVEPLTGITQHRNTVNALLFHDGILYTACSDNLTRGFDVTTREMVAVFTGHKIAVTCMAICGTRLYTASTDTTLMVWDLARHDEEENSDDEDEEEKDDDDDDDDDDDE</sequence>
<dbReference type="EMBL" id="JAWQEG010000163">
    <property type="protein sequence ID" value="KAK3893900.1"/>
    <property type="molecule type" value="Genomic_DNA"/>
</dbReference>
<dbReference type="PROSITE" id="PS00678">
    <property type="entry name" value="WD_REPEATS_1"/>
    <property type="match status" value="3"/>
</dbReference>
<dbReference type="PANTHER" id="PTHR19848:SF8">
    <property type="entry name" value="F-BOX AND WD REPEAT DOMAIN CONTAINING 7"/>
    <property type="match status" value="1"/>
</dbReference>
<name>A0AAE1GL75_PETCI</name>